<keyword evidence="2 9" id="KW-0566">Pantothenate biosynthesis</keyword>
<dbReference type="CDD" id="cd06919">
    <property type="entry name" value="Asp_decarbox"/>
    <property type="match status" value="1"/>
</dbReference>
<comment type="subunit">
    <text evidence="9">Heterooctamer of four alpha and four beta subunits.</text>
</comment>
<name>A0A150WVT4_BDEBC</name>
<dbReference type="RefSeq" id="WP_063242331.1">
    <property type="nucleotide sequence ID" value="NZ_CP168967.1"/>
</dbReference>
<comment type="cofactor">
    <cofactor evidence="9 10">
        <name>pyruvate</name>
        <dbReference type="ChEBI" id="CHEBI:15361"/>
    </cofactor>
    <text evidence="9 10">Binds 1 pyruvoyl group covalently per subunit.</text>
</comment>
<dbReference type="GO" id="GO:0005829">
    <property type="term" value="C:cytosol"/>
    <property type="evidence" value="ECO:0007669"/>
    <property type="project" value="TreeGrafter"/>
</dbReference>
<evidence type="ECO:0000256" key="6">
    <source>
        <dbReference type="ARBA" id="ARBA00023239"/>
    </source>
</evidence>
<dbReference type="AlphaFoldDB" id="A0A150WVT4"/>
<feature type="binding site" evidence="9 11">
    <location>
        <begin position="71"/>
        <end position="73"/>
    </location>
    <ligand>
        <name>substrate</name>
    </ligand>
</feature>
<dbReference type="EC" id="4.1.1.11" evidence="9"/>
<dbReference type="GO" id="GO:0015940">
    <property type="term" value="P:pantothenate biosynthetic process"/>
    <property type="evidence" value="ECO:0007669"/>
    <property type="project" value="UniProtKB-UniRule"/>
</dbReference>
<feature type="active site" description="Proton donor" evidence="9 10">
    <location>
        <position position="58"/>
    </location>
</feature>
<feature type="binding site" evidence="9 11">
    <location>
        <position position="57"/>
    </location>
    <ligand>
        <name>substrate</name>
    </ligand>
</feature>
<dbReference type="InterPro" id="IPR009010">
    <property type="entry name" value="Asp_de-COase-like_dom_sf"/>
</dbReference>
<keyword evidence="5 9" id="KW-0865">Zymogen</keyword>
<comment type="similarity">
    <text evidence="9">Belongs to the PanD family.</text>
</comment>
<protein>
    <recommendedName>
        <fullName evidence="9">Aspartate 1-decarboxylase</fullName>
        <ecNumber evidence="9">4.1.1.11</ecNumber>
    </recommendedName>
    <alternativeName>
        <fullName evidence="9">Aspartate alpha-decarboxylase</fullName>
    </alternativeName>
    <component>
        <recommendedName>
            <fullName evidence="9">Aspartate 1-decarboxylase beta chain</fullName>
        </recommendedName>
    </component>
    <component>
        <recommendedName>
            <fullName evidence="9">Aspartate 1-decarboxylase alpha chain</fullName>
        </recommendedName>
    </component>
</protein>
<keyword evidence="7 9" id="KW-0704">Schiff base</keyword>
<evidence type="ECO:0000256" key="10">
    <source>
        <dbReference type="PIRSR" id="PIRSR006246-1"/>
    </source>
</evidence>
<keyword evidence="1 9" id="KW-0963">Cytoplasm</keyword>
<comment type="PTM">
    <text evidence="9 12">Is synthesized initially as an inactive proenzyme, which is activated by self-cleavage at a specific serine bond to produce a beta-subunit with a hydroxyl group at its C-terminus and an alpha-subunit with a pyruvoyl group at its N-terminus.</text>
</comment>
<gene>
    <name evidence="9" type="primary">panD</name>
    <name evidence="14" type="ORF">AZI85_01015</name>
</gene>
<evidence type="ECO:0000256" key="1">
    <source>
        <dbReference type="ARBA" id="ARBA00022490"/>
    </source>
</evidence>
<evidence type="ECO:0000256" key="3">
    <source>
        <dbReference type="ARBA" id="ARBA00022793"/>
    </source>
</evidence>
<dbReference type="GO" id="GO:0006523">
    <property type="term" value="P:alanine biosynthetic process"/>
    <property type="evidence" value="ECO:0007669"/>
    <property type="project" value="InterPro"/>
</dbReference>
<dbReference type="PANTHER" id="PTHR21012:SF0">
    <property type="entry name" value="ASPARTATE 1-DECARBOXYLASE"/>
    <property type="match status" value="1"/>
</dbReference>
<dbReference type="HAMAP" id="MF_00446">
    <property type="entry name" value="PanD"/>
    <property type="match status" value="1"/>
</dbReference>
<evidence type="ECO:0000256" key="4">
    <source>
        <dbReference type="ARBA" id="ARBA00022813"/>
    </source>
</evidence>
<comment type="subcellular location">
    <subcellularLocation>
        <location evidence="9">Cytoplasm</location>
    </subcellularLocation>
</comment>
<keyword evidence="8 9" id="KW-0670">Pyruvate</keyword>
<evidence type="ECO:0000256" key="13">
    <source>
        <dbReference type="PIRSR" id="PIRSR006246-5"/>
    </source>
</evidence>
<comment type="caution">
    <text evidence="14">The sequence shown here is derived from an EMBL/GenBank/DDBJ whole genome shotgun (WGS) entry which is preliminary data.</text>
</comment>
<evidence type="ECO:0000256" key="11">
    <source>
        <dbReference type="PIRSR" id="PIRSR006246-2"/>
    </source>
</evidence>
<feature type="modified residue" description="Pyruvic acid (Ser)" evidence="9 12">
    <location>
        <position position="25"/>
    </location>
</feature>
<comment type="pathway">
    <text evidence="9">Cofactor biosynthesis; (R)-pantothenate biosynthesis; beta-alanine from L-aspartate: step 1/1.</text>
</comment>
<dbReference type="OrthoDB" id="5295171at2"/>
<dbReference type="EMBL" id="LUKF01000001">
    <property type="protein sequence ID" value="KYG70554.1"/>
    <property type="molecule type" value="Genomic_DNA"/>
</dbReference>
<evidence type="ECO:0000256" key="9">
    <source>
        <dbReference type="HAMAP-Rule" id="MF_00446"/>
    </source>
</evidence>
<comment type="catalytic activity">
    <reaction evidence="9">
        <text>L-aspartate + H(+) = beta-alanine + CO2</text>
        <dbReference type="Rhea" id="RHEA:19497"/>
        <dbReference type="ChEBI" id="CHEBI:15378"/>
        <dbReference type="ChEBI" id="CHEBI:16526"/>
        <dbReference type="ChEBI" id="CHEBI:29991"/>
        <dbReference type="ChEBI" id="CHEBI:57966"/>
        <dbReference type="EC" id="4.1.1.11"/>
    </reaction>
</comment>
<reference evidence="14 15" key="1">
    <citation type="submission" date="2016-03" db="EMBL/GenBank/DDBJ databases">
        <authorList>
            <person name="Ploux O."/>
        </authorList>
    </citation>
    <scope>NUCLEOTIDE SEQUENCE [LARGE SCALE GENOMIC DNA]</scope>
    <source>
        <strain evidence="14 15">BER2</strain>
    </source>
</reference>
<evidence type="ECO:0000256" key="7">
    <source>
        <dbReference type="ARBA" id="ARBA00023270"/>
    </source>
</evidence>
<dbReference type="UniPathway" id="UPA00028">
    <property type="reaction ID" value="UER00002"/>
</dbReference>
<feature type="chain" id="PRO_5013992570" description="Aspartate 1-decarboxylase alpha chain" evidence="9 13">
    <location>
        <begin position="25"/>
        <end position="124"/>
    </location>
</feature>
<feature type="chain" id="PRO_5013992568" description="Aspartate 1-decarboxylase beta chain" evidence="9 13">
    <location>
        <begin position="1"/>
        <end position="24"/>
    </location>
</feature>
<evidence type="ECO:0000313" key="15">
    <source>
        <dbReference type="Proteomes" id="UP000075391"/>
    </source>
</evidence>
<dbReference type="Proteomes" id="UP000075391">
    <property type="component" value="Unassembled WGS sequence"/>
</dbReference>
<evidence type="ECO:0000256" key="8">
    <source>
        <dbReference type="ARBA" id="ARBA00023317"/>
    </source>
</evidence>
<keyword evidence="3 9" id="KW-0210">Decarboxylase</keyword>
<evidence type="ECO:0000256" key="2">
    <source>
        <dbReference type="ARBA" id="ARBA00022655"/>
    </source>
</evidence>
<organism evidence="14 15">
    <name type="scientific">Bdellovibrio bacteriovorus</name>
    <dbReference type="NCBI Taxonomy" id="959"/>
    <lineage>
        <taxon>Bacteria</taxon>
        <taxon>Pseudomonadati</taxon>
        <taxon>Bdellovibrionota</taxon>
        <taxon>Bdellovibrionia</taxon>
        <taxon>Bdellovibrionales</taxon>
        <taxon>Pseudobdellovibrionaceae</taxon>
        <taxon>Bdellovibrio</taxon>
    </lineage>
</organism>
<feature type="active site" description="Schiff-base intermediate with substrate; via pyruvic acid" evidence="9 10">
    <location>
        <position position="25"/>
    </location>
</feature>
<dbReference type="SUPFAM" id="SSF50692">
    <property type="entry name" value="ADC-like"/>
    <property type="match status" value="1"/>
</dbReference>
<keyword evidence="6 9" id="KW-0456">Lyase</keyword>
<accession>A0A150WVT4</accession>
<dbReference type="Gene3D" id="2.40.40.20">
    <property type="match status" value="1"/>
</dbReference>
<comment type="function">
    <text evidence="9">Catalyzes the pyruvoyl-dependent decarboxylation of aspartate to produce beta-alanine.</text>
</comment>
<dbReference type="PIRSF" id="PIRSF006246">
    <property type="entry name" value="Asp_decarbox"/>
    <property type="match status" value="1"/>
</dbReference>
<dbReference type="GO" id="GO:0004068">
    <property type="term" value="F:aspartate 1-decarboxylase activity"/>
    <property type="evidence" value="ECO:0007669"/>
    <property type="project" value="UniProtKB-UniRule"/>
</dbReference>
<dbReference type="Pfam" id="PF02261">
    <property type="entry name" value="Asp_decarbox"/>
    <property type="match status" value="1"/>
</dbReference>
<evidence type="ECO:0000313" key="14">
    <source>
        <dbReference type="EMBL" id="KYG70554.1"/>
    </source>
</evidence>
<evidence type="ECO:0000256" key="12">
    <source>
        <dbReference type="PIRSR" id="PIRSR006246-3"/>
    </source>
</evidence>
<dbReference type="PANTHER" id="PTHR21012">
    <property type="entry name" value="ASPARTATE 1-DECARBOXYLASE"/>
    <property type="match status" value="1"/>
</dbReference>
<keyword evidence="4 9" id="KW-0068">Autocatalytic cleavage</keyword>
<dbReference type="InterPro" id="IPR003190">
    <property type="entry name" value="Asp_decarbox"/>
</dbReference>
<proteinExistence type="inferred from homology"/>
<evidence type="ECO:0000256" key="5">
    <source>
        <dbReference type="ARBA" id="ARBA00023145"/>
    </source>
</evidence>
<dbReference type="NCBIfam" id="TIGR00223">
    <property type="entry name" value="panD"/>
    <property type="match status" value="1"/>
</dbReference>
<sequence length="124" mass="13738">MNLSMLRAKIHRATVTGADLDYEGSVSVCPDLIKASGLLINERVDIYNCNNGARFSTYVIKGKKGEICLNGAAARHVQRGDLVIICAYCGLSMDEAKKHEPAVVFVDAKNRVKEKRKEDRKNNK</sequence>